<evidence type="ECO:0000256" key="6">
    <source>
        <dbReference type="ARBA" id="ARBA00024207"/>
    </source>
</evidence>
<dbReference type="InterPro" id="IPR051813">
    <property type="entry name" value="HepT_RNase_toxin"/>
</dbReference>
<protein>
    <submittedName>
        <fullName evidence="7">DUF86 domain-containing protein</fullName>
    </submittedName>
</protein>
<evidence type="ECO:0000256" key="3">
    <source>
        <dbReference type="ARBA" id="ARBA00022722"/>
    </source>
</evidence>
<dbReference type="Proteomes" id="UP000671862">
    <property type="component" value="Chromosome"/>
</dbReference>
<evidence type="ECO:0000313" key="7">
    <source>
        <dbReference type="EMBL" id="QTA38230.1"/>
    </source>
</evidence>
<organism evidence="7 8">
    <name type="scientific">Thermosipho ferrireducens</name>
    <dbReference type="NCBI Taxonomy" id="2571116"/>
    <lineage>
        <taxon>Bacteria</taxon>
        <taxon>Thermotogati</taxon>
        <taxon>Thermotogota</taxon>
        <taxon>Thermotogae</taxon>
        <taxon>Thermotogales</taxon>
        <taxon>Fervidobacteriaceae</taxon>
        <taxon>Thermosipho</taxon>
    </lineage>
</organism>
<dbReference type="Gene3D" id="1.20.120.580">
    <property type="entry name" value="bsu32300-like"/>
    <property type="match status" value="1"/>
</dbReference>
<keyword evidence="5" id="KW-0378">Hydrolase</keyword>
<sequence>MKKAKPYLEHILQECEFLIENSNGLEYADFISNPVMIRAFIRSLEIIGEAVKNLPQSFKEKYPYIPWREIAGMRDKLIHEYFGVNYEIVWKTVKKDISNLKIQINKILEKLGYNDQF</sequence>
<evidence type="ECO:0000313" key="8">
    <source>
        <dbReference type="Proteomes" id="UP000671862"/>
    </source>
</evidence>
<keyword evidence="4" id="KW-0547">Nucleotide-binding</keyword>
<keyword evidence="8" id="KW-1185">Reference proteome</keyword>
<reference evidence="7 8" key="1">
    <citation type="submission" date="2021-03" db="EMBL/GenBank/DDBJ databases">
        <title>Thermosipho ferrireducens sp.nov., an anaerobic thermophilic iron-reducing bacterium isolated from a deep-sea hydrothermal sulfide deposits.</title>
        <authorList>
            <person name="Zeng X."/>
            <person name="Chen Y."/>
            <person name="Shao Z."/>
        </authorList>
    </citation>
    <scope>NUCLEOTIDE SEQUENCE [LARGE SCALE GENOMIC DNA]</scope>
    <source>
        <strain evidence="7 8">JL129W03</strain>
    </source>
</reference>
<dbReference type="PANTHER" id="PTHR34139">
    <property type="entry name" value="UPF0331 PROTEIN MJ0127"/>
    <property type="match status" value="1"/>
</dbReference>
<evidence type="ECO:0000256" key="4">
    <source>
        <dbReference type="ARBA" id="ARBA00022741"/>
    </source>
</evidence>
<evidence type="ECO:0000256" key="5">
    <source>
        <dbReference type="ARBA" id="ARBA00022801"/>
    </source>
</evidence>
<dbReference type="PANTHER" id="PTHR34139:SF1">
    <property type="entry name" value="RNASE MJ1380-RELATED"/>
    <property type="match status" value="1"/>
</dbReference>
<name>A0ABX7S8U3_9BACT</name>
<evidence type="ECO:0000256" key="1">
    <source>
        <dbReference type="ARBA" id="ARBA00022553"/>
    </source>
</evidence>
<keyword evidence="2" id="KW-1277">Toxin-antitoxin system</keyword>
<dbReference type="InterPro" id="IPR008201">
    <property type="entry name" value="HepT-like"/>
</dbReference>
<dbReference type="Pfam" id="PF01934">
    <property type="entry name" value="HepT-like"/>
    <property type="match status" value="1"/>
</dbReference>
<dbReference type="InterPro" id="IPR037038">
    <property type="entry name" value="HepT-like_sf"/>
</dbReference>
<evidence type="ECO:0000256" key="2">
    <source>
        <dbReference type="ARBA" id="ARBA00022649"/>
    </source>
</evidence>
<comment type="similarity">
    <text evidence="6">Belongs to the HepT RNase toxin family.</text>
</comment>
<accession>A0ABX7S8U3</accession>
<dbReference type="RefSeq" id="WP_207566950.1">
    <property type="nucleotide sequence ID" value="NZ_CP071446.1"/>
</dbReference>
<keyword evidence="1" id="KW-0597">Phosphoprotein</keyword>
<dbReference type="EMBL" id="CP071446">
    <property type="protein sequence ID" value="QTA38230.1"/>
    <property type="molecule type" value="Genomic_DNA"/>
</dbReference>
<proteinExistence type="inferred from homology"/>
<gene>
    <name evidence="7" type="ORF">JYK00_01430</name>
</gene>
<keyword evidence="3" id="KW-0540">Nuclease</keyword>